<sequence>MRFLFTMLPGRSHLYPMVPLIRAVRLAGHQVLVATSGSVVRPAAESGLPVVDIAAGQGTGERYDKLMTDILEPGLPDEALMALMVDGYAEIGDRMADGIARVARDWRAEAIVFEPGLAPGLIVARALGVPGIVHGVGLRHPTYWAMTRMGATAKRLGLDGPPTHPDAEVNISPDSLEALNDAPGEDEAVVQVLPMRPRPYNGSAQLPAWALREGRRPRVVATMGSAPSTSGEGFLLTDIVHGTAELGVELIITAGDAELSALPDPLPEHVRLVGWIPLSELLPTCDAVIHHGGMGTMSTAFATGTPQITVPPSGGSPAAHDVTEQRGAGLTVYPSDLTPDGLATTLRTLLSTPSYRTASAEVAAEMAAMPSPTEVVSRLTELAG</sequence>
<keyword evidence="3" id="KW-0808">Transferase</keyword>
<feature type="domain" description="Erythromycin biosynthesis protein CIII-like N-terminal" evidence="5">
    <location>
        <begin position="23"/>
        <end position="224"/>
    </location>
</feature>
<evidence type="ECO:0000256" key="3">
    <source>
        <dbReference type="ARBA" id="ARBA00022679"/>
    </source>
</evidence>
<dbReference type="InterPro" id="IPR010610">
    <property type="entry name" value="EryCIII-like_C"/>
</dbReference>
<dbReference type="Pfam" id="PF21036">
    <property type="entry name" value="EryCIII-like_N"/>
    <property type="match status" value="1"/>
</dbReference>
<evidence type="ECO:0000313" key="7">
    <source>
        <dbReference type="Proteomes" id="UP001156389"/>
    </source>
</evidence>
<dbReference type="InterPro" id="IPR048284">
    <property type="entry name" value="EryCIII-like_N"/>
</dbReference>
<organism evidence="6 7">
    <name type="scientific">Streptomyces gossypii</name>
    <dbReference type="NCBI Taxonomy" id="2883101"/>
    <lineage>
        <taxon>Bacteria</taxon>
        <taxon>Bacillati</taxon>
        <taxon>Actinomycetota</taxon>
        <taxon>Actinomycetes</taxon>
        <taxon>Kitasatosporales</taxon>
        <taxon>Streptomycetaceae</taxon>
        <taxon>Streptomyces</taxon>
    </lineage>
</organism>
<dbReference type="Gene3D" id="3.40.50.2000">
    <property type="entry name" value="Glycogen Phosphorylase B"/>
    <property type="match status" value="2"/>
</dbReference>
<comment type="similarity">
    <text evidence="1">Belongs to the glycosyltransferase 28 family.</text>
</comment>
<proteinExistence type="inferred from homology"/>
<evidence type="ECO:0000256" key="1">
    <source>
        <dbReference type="ARBA" id="ARBA00006962"/>
    </source>
</evidence>
<gene>
    <name evidence="6" type="ORF">LHJ74_25710</name>
</gene>
<comment type="caution">
    <text evidence="6">The sequence shown here is derived from an EMBL/GenBank/DDBJ whole genome shotgun (WGS) entry which is preliminary data.</text>
</comment>
<evidence type="ECO:0000259" key="4">
    <source>
        <dbReference type="Pfam" id="PF06722"/>
    </source>
</evidence>
<dbReference type="Proteomes" id="UP001156389">
    <property type="component" value="Unassembled WGS sequence"/>
</dbReference>
<dbReference type="Pfam" id="PF06722">
    <property type="entry name" value="EryCIII-like_C"/>
    <property type="match status" value="1"/>
</dbReference>
<dbReference type="SUPFAM" id="SSF53756">
    <property type="entry name" value="UDP-Glycosyltransferase/glycogen phosphorylase"/>
    <property type="match status" value="1"/>
</dbReference>
<evidence type="ECO:0000256" key="2">
    <source>
        <dbReference type="ARBA" id="ARBA00022676"/>
    </source>
</evidence>
<reference evidence="6 7" key="1">
    <citation type="submission" date="2021-10" db="EMBL/GenBank/DDBJ databases">
        <title>Streptomyces gossypii sp. nov., isolated from soil collected from cotton field.</title>
        <authorList>
            <person name="Ge X."/>
            <person name="Chen X."/>
            <person name="Liu W."/>
        </authorList>
    </citation>
    <scope>NUCLEOTIDE SEQUENCE [LARGE SCALE GENOMIC DNA]</scope>
    <source>
        <strain evidence="6 7">N2-109</strain>
    </source>
</reference>
<feature type="domain" description="Erythromycin biosynthesis protein CIII-like C-terminal" evidence="4">
    <location>
        <begin position="243"/>
        <end position="382"/>
    </location>
</feature>
<dbReference type="PANTHER" id="PTHR48050:SF13">
    <property type="entry name" value="STEROL 3-BETA-GLUCOSYLTRANSFERASE UGT80A2"/>
    <property type="match status" value="1"/>
</dbReference>
<protein>
    <submittedName>
        <fullName evidence="6">DUF1205 domain-containing protein</fullName>
    </submittedName>
</protein>
<dbReference type="EMBL" id="JAJAGO010000013">
    <property type="protein sequence ID" value="MCT2593260.1"/>
    <property type="molecule type" value="Genomic_DNA"/>
</dbReference>
<keyword evidence="7" id="KW-1185">Reference proteome</keyword>
<dbReference type="InterPro" id="IPR050426">
    <property type="entry name" value="Glycosyltransferase_28"/>
</dbReference>
<keyword evidence="2" id="KW-0328">Glycosyltransferase</keyword>
<evidence type="ECO:0000259" key="5">
    <source>
        <dbReference type="Pfam" id="PF21036"/>
    </source>
</evidence>
<dbReference type="InterPro" id="IPR002213">
    <property type="entry name" value="UDP_glucos_trans"/>
</dbReference>
<dbReference type="RefSeq" id="WP_260220621.1">
    <property type="nucleotide sequence ID" value="NZ_JAJAGO010000013.1"/>
</dbReference>
<dbReference type="CDD" id="cd03784">
    <property type="entry name" value="GT1_Gtf-like"/>
    <property type="match status" value="1"/>
</dbReference>
<accession>A0ABT2K143</accession>
<dbReference type="PANTHER" id="PTHR48050">
    <property type="entry name" value="STEROL 3-BETA-GLUCOSYLTRANSFERASE"/>
    <property type="match status" value="1"/>
</dbReference>
<evidence type="ECO:0000313" key="6">
    <source>
        <dbReference type="EMBL" id="MCT2593260.1"/>
    </source>
</evidence>
<name>A0ABT2K143_9ACTN</name>